<proteinExistence type="predicted"/>
<dbReference type="Proteomes" id="UP000006727">
    <property type="component" value="Chromosome 20"/>
</dbReference>
<evidence type="ECO:0000313" key="2">
    <source>
        <dbReference type="EMBL" id="PNR32952.1"/>
    </source>
</evidence>
<dbReference type="AlphaFoldDB" id="A0A2K1IUK2"/>
<dbReference type="PANTHER" id="PTHR33625:SF4">
    <property type="entry name" value="OS08G0179900 PROTEIN"/>
    <property type="match status" value="1"/>
</dbReference>
<dbReference type="EMBL" id="ABEU02000020">
    <property type="protein sequence ID" value="PNR32952.1"/>
    <property type="molecule type" value="Genomic_DNA"/>
</dbReference>
<dbReference type="Gramene" id="Pp3c20_8380V3.1">
    <property type="protein sequence ID" value="Pp3c20_8380V3.1"/>
    <property type="gene ID" value="Pp3c20_8380"/>
</dbReference>
<keyword evidence="4" id="KW-1185">Reference proteome</keyword>
<dbReference type="EnsemblPlants" id="Pp3c20_8380V3.1">
    <property type="protein sequence ID" value="Pp3c20_8380V3.1"/>
    <property type="gene ID" value="Pp3c20_8380"/>
</dbReference>
<accession>A0A2K1IUK2</accession>
<keyword evidence="1" id="KW-0812">Transmembrane</keyword>
<dbReference type="EnsemblPlants" id="Pp3c20_8386V3.2">
    <property type="protein sequence ID" value="Pp3c20_8386V3.2"/>
    <property type="gene ID" value="Pp3c20_8386"/>
</dbReference>
<keyword evidence="1" id="KW-1133">Transmembrane helix</keyword>
<feature type="transmembrane region" description="Helical" evidence="1">
    <location>
        <begin position="292"/>
        <end position="312"/>
    </location>
</feature>
<reference evidence="2 4" key="1">
    <citation type="journal article" date="2008" name="Science">
        <title>The Physcomitrella genome reveals evolutionary insights into the conquest of land by plants.</title>
        <authorList>
            <person name="Rensing S."/>
            <person name="Lang D."/>
            <person name="Zimmer A."/>
            <person name="Terry A."/>
            <person name="Salamov A."/>
            <person name="Shapiro H."/>
            <person name="Nishiyama T."/>
            <person name="Perroud P.-F."/>
            <person name="Lindquist E."/>
            <person name="Kamisugi Y."/>
            <person name="Tanahashi T."/>
            <person name="Sakakibara K."/>
            <person name="Fujita T."/>
            <person name="Oishi K."/>
            <person name="Shin-I T."/>
            <person name="Kuroki Y."/>
            <person name="Toyoda A."/>
            <person name="Suzuki Y."/>
            <person name="Hashimoto A."/>
            <person name="Yamaguchi K."/>
            <person name="Sugano A."/>
            <person name="Kohara Y."/>
            <person name="Fujiyama A."/>
            <person name="Anterola A."/>
            <person name="Aoki S."/>
            <person name="Ashton N."/>
            <person name="Barbazuk W.B."/>
            <person name="Barker E."/>
            <person name="Bennetzen J."/>
            <person name="Bezanilla M."/>
            <person name="Blankenship R."/>
            <person name="Cho S.H."/>
            <person name="Dutcher S."/>
            <person name="Estelle M."/>
            <person name="Fawcett J.A."/>
            <person name="Gundlach H."/>
            <person name="Hanada K."/>
            <person name="Heyl A."/>
            <person name="Hicks K.A."/>
            <person name="Hugh J."/>
            <person name="Lohr M."/>
            <person name="Mayer K."/>
            <person name="Melkozernov A."/>
            <person name="Murata T."/>
            <person name="Nelson D."/>
            <person name="Pils B."/>
            <person name="Prigge M."/>
            <person name="Reiss B."/>
            <person name="Renner T."/>
            <person name="Rombauts S."/>
            <person name="Rushton P."/>
            <person name="Sanderfoot A."/>
            <person name="Schween G."/>
            <person name="Shiu S.-H."/>
            <person name="Stueber K."/>
            <person name="Theodoulou F.L."/>
            <person name="Tu H."/>
            <person name="Van de Peer Y."/>
            <person name="Verrier P.J."/>
            <person name="Waters E."/>
            <person name="Wood A."/>
            <person name="Yang L."/>
            <person name="Cove D."/>
            <person name="Cuming A."/>
            <person name="Hasebe M."/>
            <person name="Lucas S."/>
            <person name="Mishler D.B."/>
            <person name="Reski R."/>
            <person name="Grigoriev I."/>
            <person name="Quatrano R.S."/>
            <person name="Boore J.L."/>
        </authorList>
    </citation>
    <scope>NUCLEOTIDE SEQUENCE [LARGE SCALE GENOMIC DNA]</scope>
    <source>
        <strain evidence="3 4">cv. Gransden 2004</strain>
    </source>
</reference>
<reference evidence="3" key="3">
    <citation type="submission" date="2020-12" db="UniProtKB">
        <authorList>
            <consortium name="EnsemblPlants"/>
        </authorList>
    </citation>
    <scope>IDENTIFICATION</scope>
</reference>
<name>A0A2K1IUK2_PHYPA</name>
<gene>
    <name evidence="3" type="primary">LOC112273115</name>
    <name evidence="2" type="ORF">PHYPA_024895</name>
</gene>
<reference evidence="2 4" key="2">
    <citation type="journal article" date="2018" name="Plant J.">
        <title>The Physcomitrella patens chromosome-scale assembly reveals moss genome structure and evolution.</title>
        <authorList>
            <person name="Lang D."/>
            <person name="Ullrich K.K."/>
            <person name="Murat F."/>
            <person name="Fuchs J."/>
            <person name="Jenkins J."/>
            <person name="Haas F.B."/>
            <person name="Piednoel M."/>
            <person name="Gundlach H."/>
            <person name="Van Bel M."/>
            <person name="Meyberg R."/>
            <person name="Vives C."/>
            <person name="Morata J."/>
            <person name="Symeonidi A."/>
            <person name="Hiss M."/>
            <person name="Muchero W."/>
            <person name="Kamisugi Y."/>
            <person name="Saleh O."/>
            <person name="Blanc G."/>
            <person name="Decker E.L."/>
            <person name="van Gessel N."/>
            <person name="Grimwood J."/>
            <person name="Hayes R.D."/>
            <person name="Graham S.W."/>
            <person name="Gunter L.E."/>
            <person name="McDaniel S.F."/>
            <person name="Hoernstein S.N.W."/>
            <person name="Larsson A."/>
            <person name="Li F.W."/>
            <person name="Perroud P.F."/>
            <person name="Phillips J."/>
            <person name="Ranjan P."/>
            <person name="Rokshar D.S."/>
            <person name="Rothfels C.J."/>
            <person name="Schneider L."/>
            <person name="Shu S."/>
            <person name="Stevenson D.W."/>
            <person name="Thummler F."/>
            <person name="Tillich M."/>
            <person name="Villarreal Aguilar J.C."/>
            <person name="Widiez T."/>
            <person name="Wong G.K."/>
            <person name="Wymore A."/>
            <person name="Zhang Y."/>
            <person name="Zimmer A.D."/>
            <person name="Quatrano R.S."/>
            <person name="Mayer K.F.X."/>
            <person name="Goodstein D."/>
            <person name="Casacuberta J.M."/>
            <person name="Vandepoele K."/>
            <person name="Reski R."/>
            <person name="Cuming A.C."/>
            <person name="Tuskan G.A."/>
            <person name="Maumus F."/>
            <person name="Salse J."/>
            <person name="Schmutz J."/>
            <person name="Rensing S.A."/>
        </authorList>
    </citation>
    <scope>NUCLEOTIDE SEQUENCE [LARGE SCALE GENOMIC DNA]</scope>
    <source>
        <strain evidence="3 4">cv. Gransden 2004</strain>
    </source>
</reference>
<dbReference type="Gramene" id="Pp3c20_8386V3.1">
    <property type="protein sequence ID" value="Pp3c20_8386V3.1"/>
    <property type="gene ID" value="Pp3c20_8386"/>
</dbReference>
<dbReference type="EnsemblPlants" id="Pp3c20_8386V3.1">
    <property type="protein sequence ID" value="Pp3c20_8386V3.1"/>
    <property type="gene ID" value="Pp3c20_8386"/>
</dbReference>
<keyword evidence="1" id="KW-0472">Membrane</keyword>
<protein>
    <submittedName>
        <fullName evidence="2 3">Uncharacterized protein</fullName>
    </submittedName>
</protein>
<evidence type="ECO:0000313" key="3">
    <source>
        <dbReference type="EnsemblPlants" id="Pp3c20_8380V3.1"/>
    </source>
</evidence>
<dbReference type="Gramene" id="Pp3c20_8386V3.2">
    <property type="protein sequence ID" value="Pp3c20_8386V3.2"/>
    <property type="gene ID" value="Pp3c20_8386"/>
</dbReference>
<sequence>MIRGFHNLLPSVPSSPRPAASKAGECNACDCTGLISSQALPNSVSATCTCETLEGHDIFGSESVFKVHENQLNVLDDWEFAGDEEKEVKERVEATDGTSHFLTSDAVRVPAEESALVYEEVNPVISSLEVRTNVAGYLDEELGQSRNCDWLEPPSPSGCVATQEGNRQIGDEGVMLEAFQQFQQSPQIQKMVVELATDARVWQAVLANKKLQQYRVGDAEGDFEAGIILKGHGIDYAAPRSKVISNFVLLSHNAARDLKEGLWDHVRGAIEVLDKRTQTETHKLMKEFMHRMLMMMALFMLSLIIFLSLLPLQVS</sequence>
<dbReference type="PaxDb" id="3218-PP1S9_371V6.1"/>
<dbReference type="GeneID" id="112273115"/>
<dbReference type="OrthoDB" id="10500568at2759"/>
<evidence type="ECO:0000313" key="4">
    <source>
        <dbReference type="Proteomes" id="UP000006727"/>
    </source>
</evidence>
<evidence type="ECO:0000256" key="1">
    <source>
        <dbReference type="SAM" id="Phobius"/>
    </source>
</evidence>
<organism evidence="2">
    <name type="scientific">Physcomitrium patens</name>
    <name type="common">Spreading-leaved earth moss</name>
    <name type="synonym">Physcomitrella patens</name>
    <dbReference type="NCBI Taxonomy" id="3218"/>
    <lineage>
        <taxon>Eukaryota</taxon>
        <taxon>Viridiplantae</taxon>
        <taxon>Streptophyta</taxon>
        <taxon>Embryophyta</taxon>
        <taxon>Bryophyta</taxon>
        <taxon>Bryophytina</taxon>
        <taxon>Bryopsida</taxon>
        <taxon>Funariidae</taxon>
        <taxon>Funariales</taxon>
        <taxon>Funariaceae</taxon>
        <taxon>Physcomitrium</taxon>
    </lineage>
</organism>
<dbReference type="RefSeq" id="XP_024357284.1">
    <property type="nucleotide sequence ID" value="XM_024501516.2"/>
</dbReference>
<dbReference type="STRING" id="3218.A0A2K1IUK2"/>
<dbReference type="PANTHER" id="PTHR33625">
    <property type="entry name" value="OS08G0179900 PROTEIN"/>
    <property type="match status" value="1"/>
</dbReference>